<dbReference type="InterPro" id="IPR011032">
    <property type="entry name" value="GroES-like_sf"/>
</dbReference>
<dbReference type="OrthoDB" id="9769198at2"/>
<evidence type="ECO:0000313" key="8">
    <source>
        <dbReference type="Proteomes" id="UP000298460"/>
    </source>
</evidence>
<reference evidence="7 8" key="1">
    <citation type="submission" date="2019-03" db="EMBL/GenBank/DDBJ databases">
        <title>Draft Genome Sequence of Desulfosporosinus fructosivorans Strain 63.6F, Isolated from Marine Sediment in the Baltic Sea.</title>
        <authorList>
            <person name="Hausmann B."/>
            <person name="Vandieken V."/>
            <person name="Pjevac P."/>
            <person name="Schreck K."/>
            <person name="Herbold C.W."/>
            <person name="Loy A."/>
        </authorList>
    </citation>
    <scope>NUCLEOTIDE SEQUENCE [LARGE SCALE GENOMIC DNA]</scope>
    <source>
        <strain evidence="7 8">63.6F</strain>
    </source>
</reference>
<dbReference type="Proteomes" id="UP000298460">
    <property type="component" value="Unassembled WGS sequence"/>
</dbReference>
<evidence type="ECO:0000313" key="7">
    <source>
        <dbReference type="EMBL" id="TGE37017.1"/>
    </source>
</evidence>
<dbReference type="Gene3D" id="3.40.50.720">
    <property type="entry name" value="NAD(P)-binding Rossmann-like Domain"/>
    <property type="match status" value="1"/>
</dbReference>
<gene>
    <name evidence="7" type="ORF">E4K67_18200</name>
</gene>
<dbReference type="Gene3D" id="3.90.180.10">
    <property type="entry name" value="Medium-chain alcohol dehydrogenases, catalytic domain"/>
    <property type="match status" value="1"/>
</dbReference>
<keyword evidence="3" id="KW-0479">Metal-binding</keyword>
<evidence type="ECO:0000256" key="2">
    <source>
        <dbReference type="ARBA" id="ARBA00008072"/>
    </source>
</evidence>
<evidence type="ECO:0000256" key="4">
    <source>
        <dbReference type="ARBA" id="ARBA00022833"/>
    </source>
</evidence>
<sequence length="354" mass="38114">MEKKTMKALVYHGPNQFSLDDVPVPRILKPTDAIGRVTLSAICTSDVHIVHGDIKNVITPKILGHEFCVEIVEIGSAVTGLQPGDRAHVLPGTFCGECAYCKMGVNILCKNDDSGCFGANGPDGCQAEYIRIPLASDFCIKIPEGLKEEDVILLGDMLATAWFGVKNARVREGQSVAVIGVGPVGLCACLLAKKVFGAKQVIAIDILQYRVELALTEGIADVGINPHTEDLRSKIMQATGGGVDAIIETVGISETLNMAFAFTKPGGIVSTVAIFAEPVELPMQEIVYKNLEFRSGIQSCEGVAEMLQMIQDGKISTKFMQTHRAPLNAISKGYDIFGNKKEGCVKWLVTPYEE</sequence>
<feature type="domain" description="Alcohol dehydrogenase-like C-terminal" evidence="5">
    <location>
        <begin position="183"/>
        <end position="309"/>
    </location>
</feature>
<dbReference type="InterPro" id="IPR036291">
    <property type="entry name" value="NAD(P)-bd_dom_sf"/>
</dbReference>
<dbReference type="Pfam" id="PF00107">
    <property type="entry name" value="ADH_zinc_N"/>
    <property type="match status" value="1"/>
</dbReference>
<feature type="domain" description="Alcohol dehydrogenase-like N-terminal" evidence="6">
    <location>
        <begin position="30"/>
        <end position="144"/>
    </location>
</feature>
<dbReference type="InterPro" id="IPR013149">
    <property type="entry name" value="ADH-like_C"/>
</dbReference>
<dbReference type="RefSeq" id="WP_135549237.1">
    <property type="nucleotide sequence ID" value="NZ_SPQQ01000006.1"/>
</dbReference>
<proteinExistence type="inferred from homology"/>
<comment type="cofactor">
    <cofactor evidence="1">
        <name>Zn(2+)</name>
        <dbReference type="ChEBI" id="CHEBI:29105"/>
    </cofactor>
</comment>
<evidence type="ECO:0000256" key="3">
    <source>
        <dbReference type="ARBA" id="ARBA00022723"/>
    </source>
</evidence>
<comment type="similarity">
    <text evidence="2">Belongs to the zinc-containing alcohol dehydrogenase family.</text>
</comment>
<keyword evidence="8" id="KW-1185">Reference proteome</keyword>
<accession>A0A4Z0R4T4</accession>
<evidence type="ECO:0000259" key="5">
    <source>
        <dbReference type="Pfam" id="PF00107"/>
    </source>
</evidence>
<keyword evidence="4" id="KW-0862">Zinc</keyword>
<comment type="caution">
    <text evidence="7">The sequence shown here is derived from an EMBL/GenBank/DDBJ whole genome shotgun (WGS) entry which is preliminary data.</text>
</comment>
<name>A0A4Z0R4T4_9FIRM</name>
<dbReference type="SUPFAM" id="SSF50129">
    <property type="entry name" value="GroES-like"/>
    <property type="match status" value="1"/>
</dbReference>
<dbReference type="PANTHER" id="PTHR42813:SF4">
    <property type="entry name" value="NADP-DEPENDENT ISOPROPANOL DEHYDROGENASE"/>
    <property type="match status" value="1"/>
</dbReference>
<evidence type="ECO:0000256" key="1">
    <source>
        <dbReference type="ARBA" id="ARBA00001947"/>
    </source>
</evidence>
<dbReference type="PANTHER" id="PTHR42813">
    <property type="entry name" value="ZINC-TYPE ALCOHOL DEHYDROGENASE-LIKE"/>
    <property type="match status" value="1"/>
</dbReference>
<dbReference type="EMBL" id="SPQQ01000006">
    <property type="protein sequence ID" value="TGE37017.1"/>
    <property type="molecule type" value="Genomic_DNA"/>
</dbReference>
<dbReference type="GO" id="GO:0046872">
    <property type="term" value="F:metal ion binding"/>
    <property type="evidence" value="ECO:0007669"/>
    <property type="project" value="UniProtKB-KW"/>
</dbReference>
<evidence type="ECO:0000259" key="6">
    <source>
        <dbReference type="Pfam" id="PF08240"/>
    </source>
</evidence>
<dbReference type="Pfam" id="PF08240">
    <property type="entry name" value="ADH_N"/>
    <property type="match status" value="1"/>
</dbReference>
<dbReference type="InterPro" id="IPR013154">
    <property type="entry name" value="ADH-like_N"/>
</dbReference>
<protein>
    <submittedName>
        <fullName evidence="7">Theronine dehydrogenase</fullName>
    </submittedName>
</protein>
<dbReference type="AlphaFoldDB" id="A0A4Z0R4T4"/>
<organism evidence="7 8">
    <name type="scientific">Desulfosporosinus fructosivorans</name>
    <dbReference type="NCBI Taxonomy" id="2018669"/>
    <lineage>
        <taxon>Bacteria</taxon>
        <taxon>Bacillati</taxon>
        <taxon>Bacillota</taxon>
        <taxon>Clostridia</taxon>
        <taxon>Eubacteriales</taxon>
        <taxon>Desulfitobacteriaceae</taxon>
        <taxon>Desulfosporosinus</taxon>
    </lineage>
</organism>
<dbReference type="SUPFAM" id="SSF51735">
    <property type="entry name" value="NAD(P)-binding Rossmann-fold domains"/>
    <property type="match status" value="1"/>
</dbReference>